<dbReference type="GO" id="GO:0004672">
    <property type="term" value="F:protein kinase activity"/>
    <property type="evidence" value="ECO:0007669"/>
    <property type="project" value="InterPro"/>
</dbReference>
<accession>A0A8H5YID7</accession>
<gene>
    <name evidence="2" type="ORF">FMUND_8674</name>
</gene>
<dbReference type="Pfam" id="PF00069">
    <property type="entry name" value="Pkinase"/>
    <property type="match status" value="1"/>
</dbReference>
<organism evidence="2 3">
    <name type="scientific">Fusarium mundagurra</name>
    <dbReference type="NCBI Taxonomy" id="1567541"/>
    <lineage>
        <taxon>Eukaryota</taxon>
        <taxon>Fungi</taxon>
        <taxon>Dikarya</taxon>
        <taxon>Ascomycota</taxon>
        <taxon>Pezizomycotina</taxon>
        <taxon>Sordariomycetes</taxon>
        <taxon>Hypocreomycetidae</taxon>
        <taxon>Hypocreales</taxon>
        <taxon>Nectriaceae</taxon>
        <taxon>Fusarium</taxon>
        <taxon>Fusarium fujikuroi species complex</taxon>
    </lineage>
</organism>
<dbReference type="SUPFAM" id="SSF56112">
    <property type="entry name" value="Protein kinase-like (PK-like)"/>
    <property type="match status" value="1"/>
</dbReference>
<dbReference type="EMBL" id="JAAOAN010000285">
    <property type="protein sequence ID" value="KAF5711992.1"/>
    <property type="molecule type" value="Genomic_DNA"/>
</dbReference>
<keyword evidence="2" id="KW-0808">Transferase</keyword>
<comment type="caution">
    <text evidence="2">The sequence shown here is derived from an EMBL/GenBank/DDBJ whole genome shotgun (WGS) entry which is preliminary data.</text>
</comment>
<dbReference type="AlphaFoldDB" id="A0A8H5YID7"/>
<evidence type="ECO:0000313" key="2">
    <source>
        <dbReference type="EMBL" id="KAF5711992.1"/>
    </source>
</evidence>
<feature type="domain" description="Protein kinase" evidence="1">
    <location>
        <begin position="130"/>
        <end position="345"/>
    </location>
</feature>
<dbReference type="GO" id="GO:0005524">
    <property type="term" value="F:ATP binding"/>
    <property type="evidence" value="ECO:0007669"/>
    <property type="project" value="InterPro"/>
</dbReference>
<name>A0A8H5YID7_9HYPO</name>
<evidence type="ECO:0000259" key="1">
    <source>
        <dbReference type="PROSITE" id="PS50011"/>
    </source>
</evidence>
<proteinExistence type="predicted"/>
<keyword evidence="3" id="KW-1185">Reference proteome</keyword>
<sequence>MIMSHHHLEELCSGRGDEISLYIRWNDARLVVNLNRCPLKSAVPPVENSFIDKYTQACDADDIEEAEALSDKILDDIVDAGRDIFDRLAPPPAPGDTLSQDLHTLLFPKEHFFSFETLNGKTEVLRKDSGTRQHSILLGQSGQPFHLNIDKDCNLPTYSAKEIHVVENLLNAGYIARVQVEGKEMCSKTGDTKGEDAAQRELDCLWKITKSPHAAAIQVPKLLGLISTPENGNTIGFLEEYIPVSETWELSTLGSIDDVSTIDESRRKKWASQVRDTVGLLHRIGIIWGDGKASNVLIHRETDDAWVIDFGGGWTEGWVDEESSGTLKGDEVAVRKIFNYLQVTY</sequence>
<protein>
    <submittedName>
        <fullName evidence="2">Kinase-like (PK-like)</fullName>
    </submittedName>
</protein>
<dbReference type="OrthoDB" id="4062651at2759"/>
<dbReference type="InterPro" id="IPR011009">
    <property type="entry name" value="Kinase-like_dom_sf"/>
</dbReference>
<dbReference type="PROSITE" id="PS50011">
    <property type="entry name" value="PROTEIN_KINASE_DOM"/>
    <property type="match status" value="1"/>
</dbReference>
<dbReference type="InterPro" id="IPR000719">
    <property type="entry name" value="Prot_kinase_dom"/>
</dbReference>
<dbReference type="Gene3D" id="1.10.510.10">
    <property type="entry name" value="Transferase(Phosphotransferase) domain 1"/>
    <property type="match status" value="1"/>
</dbReference>
<evidence type="ECO:0000313" key="3">
    <source>
        <dbReference type="Proteomes" id="UP000544331"/>
    </source>
</evidence>
<dbReference type="Proteomes" id="UP000544331">
    <property type="component" value="Unassembled WGS sequence"/>
</dbReference>
<keyword evidence="2" id="KW-0418">Kinase</keyword>
<reference evidence="2 3" key="1">
    <citation type="submission" date="2020-05" db="EMBL/GenBank/DDBJ databases">
        <title>Identification and distribution of gene clusters putatively required for synthesis of sphingolipid metabolism inhibitors in phylogenetically diverse species of the filamentous fungus Fusarium.</title>
        <authorList>
            <person name="Kim H.-S."/>
            <person name="Busman M."/>
            <person name="Brown D.W."/>
            <person name="Divon H."/>
            <person name="Uhlig S."/>
            <person name="Proctor R.H."/>
        </authorList>
    </citation>
    <scope>NUCLEOTIDE SEQUENCE [LARGE SCALE GENOMIC DNA]</scope>
    <source>
        <strain evidence="2 3">NRRL 66235</strain>
    </source>
</reference>